<dbReference type="InterPro" id="IPR003675">
    <property type="entry name" value="Rce1/LyrA-like_dom"/>
</dbReference>
<protein>
    <recommendedName>
        <fullName evidence="2">CAAX prenyl protease 2/Lysostaphin resistance protein A-like domain-containing protein</fullName>
    </recommendedName>
</protein>
<dbReference type="InterPro" id="IPR052710">
    <property type="entry name" value="CAAX_protease"/>
</dbReference>
<evidence type="ECO:0000259" key="2">
    <source>
        <dbReference type="Pfam" id="PF02517"/>
    </source>
</evidence>
<dbReference type="AlphaFoldDB" id="A0A9W6R4J3"/>
<dbReference type="Pfam" id="PF02517">
    <property type="entry name" value="Rce1-like"/>
    <property type="match status" value="1"/>
</dbReference>
<feature type="domain" description="CAAX prenyl protease 2/Lysostaphin resistance protein A-like" evidence="2">
    <location>
        <begin position="168"/>
        <end position="254"/>
    </location>
</feature>
<feature type="transmembrane region" description="Helical" evidence="1">
    <location>
        <begin position="192"/>
        <end position="212"/>
    </location>
</feature>
<keyword evidence="4" id="KW-1185">Reference proteome</keyword>
<dbReference type="EMBL" id="BSTI01000008">
    <property type="protein sequence ID" value="GLY67452.1"/>
    <property type="molecule type" value="Genomic_DNA"/>
</dbReference>
<dbReference type="Proteomes" id="UP001165136">
    <property type="component" value="Unassembled WGS sequence"/>
</dbReference>
<dbReference type="GO" id="GO:0080120">
    <property type="term" value="P:CAAX-box protein maturation"/>
    <property type="evidence" value="ECO:0007669"/>
    <property type="project" value="UniProtKB-ARBA"/>
</dbReference>
<proteinExistence type="predicted"/>
<keyword evidence="1" id="KW-0472">Membrane</keyword>
<evidence type="ECO:0000256" key="1">
    <source>
        <dbReference type="SAM" id="Phobius"/>
    </source>
</evidence>
<dbReference type="PANTHER" id="PTHR36435:SF1">
    <property type="entry name" value="CAAX AMINO TERMINAL PROTEASE FAMILY PROTEIN"/>
    <property type="match status" value="1"/>
</dbReference>
<accession>A0A9W6R4J3</accession>
<reference evidence="3" key="1">
    <citation type="submission" date="2023-03" db="EMBL/GenBank/DDBJ databases">
        <title>Amycolatopsis taiwanensis NBRC 103393.</title>
        <authorList>
            <person name="Ichikawa N."/>
            <person name="Sato H."/>
            <person name="Tonouchi N."/>
        </authorList>
    </citation>
    <scope>NUCLEOTIDE SEQUENCE</scope>
    <source>
        <strain evidence="3">NBRC 103393</strain>
    </source>
</reference>
<dbReference type="GO" id="GO:0004175">
    <property type="term" value="F:endopeptidase activity"/>
    <property type="evidence" value="ECO:0007669"/>
    <property type="project" value="UniProtKB-ARBA"/>
</dbReference>
<evidence type="ECO:0000313" key="3">
    <source>
        <dbReference type="EMBL" id="GLY67452.1"/>
    </source>
</evidence>
<comment type="caution">
    <text evidence="3">The sequence shown here is derived from an EMBL/GenBank/DDBJ whole genome shotgun (WGS) entry which is preliminary data.</text>
</comment>
<feature type="transmembrane region" description="Helical" evidence="1">
    <location>
        <begin position="60"/>
        <end position="82"/>
    </location>
</feature>
<feature type="transmembrane region" description="Helical" evidence="1">
    <location>
        <begin position="20"/>
        <end position="39"/>
    </location>
</feature>
<dbReference type="PANTHER" id="PTHR36435">
    <property type="entry name" value="SLR1288 PROTEIN"/>
    <property type="match status" value="1"/>
</dbReference>
<keyword evidence="1" id="KW-0812">Transmembrane</keyword>
<name>A0A9W6R4J3_9PSEU</name>
<sequence length="282" mass="30413">MTSSLVKGIDMGSSPEFSTPAVVLSIPLFVVLILDPLLGKRMYDRLEQRRDHDDRALKRSYWRIIGLEWSFVAIVALIIAVSPGARFSQIGLALPTKWFDAAALPLSSSALAGMAFGLLVVGAAGWLVARKARTSGVRFGDGYLKLQRANLETFKGILPRTADERRLAVAVSVTAGICEELVYRGFLIGFGVGVFGLDPYVAGGLAVLFFGLAHLYQGWLGTVRVTLVGIILTGLYLGTGSLVVPILLHAVMDIVSLVFAPRFLRTDRPIAHDKTAQTVEAS</sequence>
<feature type="transmembrane region" description="Helical" evidence="1">
    <location>
        <begin position="219"/>
        <end position="237"/>
    </location>
</feature>
<feature type="transmembrane region" description="Helical" evidence="1">
    <location>
        <begin position="102"/>
        <end position="129"/>
    </location>
</feature>
<keyword evidence="1" id="KW-1133">Transmembrane helix</keyword>
<gene>
    <name evidence="3" type="ORF">Atai01_40710</name>
</gene>
<evidence type="ECO:0000313" key="4">
    <source>
        <dbReference type="Proteomes" id="UP001165136"/>
    </source>
</evidence>
<organism evidence="3 4">
    <name type="scientific">Amycolatopsis taiwanensis</name>
    <dbReference type="NCBI Taxonomy" id="342230"/>
    <lineage>
        <taxon>Bacteria</taxon>
        <taxon>Bacillati</taxon>
        <taxon>Actinomycetota</taxon>
        <taxon>Actinomycetes</taxon>
        <taxon>Pseudonocardiales</taxon>
        <taxon>Pseudonocardiaceae</taxon>
        <taxon>Amycolatopsis</taxon>
    </lineage>
</organism>